<organism evidence="2 3">
    <name type="scientific">Tetragonisca angustula</name>
    <dbReference type="NCBI Taxonomy" id="166442"/>
    <lineage>
        <taxon>Eukaryota</taxon>
        <taxon>Metazoa</taxon>
        <taxon>Ecdysozoa</taxon>
        <taxon>Arthropoda</taxon>
        <taxon>Hexapoda</taxon>
        <taxon>Insecta</taxon>
        <taxon>Pterygota</taxon>
        <taxon>Neoptera</taxon>
        <taxon>Endopterygota</taxon>
        <taxon>Hymenoptera</taxon>
        <taxon>Apocrita</taxon>
        <taxon>Aculeata</taxon>
        <taxon>Apoidea</taxon>
        <taxon>Anthophila</taxon>
        <taxon>Apidae</taxon>
        <taxon>Tetragonisca</taxon>
    </lineage>
</organism>
<feature type="region of interest" description="Disordered" evidence="1">
    <location>
        <begin position="21"/>
        <end position="151"/>
    </location>
</feature>
<dbReference type="Proteomes" id="UP001432146">
    <property type="component" value="Unassembled WGS sequence"/>
</dbReference>
<evidence type="ECO:0000313" key="2">
    <source>
        <dbReference type="EMBL" id="KAK9295112.1"/>
    </source>
</evidence>
<feature type="compositionally biased region" description="Low complexity" evidence="1">
    <location>
        <begin position="40"/>
        <end position="53"/>
    </location>
</feature>
<evidence type="ECO:0000256" key="1">
    <source>
        <dbReference type="SAM" id="MobiDB-lite"/>
    </source>
</evidence>
<feature type="compositionally biased region" description="Acidic residues" evidence="1">
    <location>
        <begin position="80"/>
        <end position="94"/>
    </location>
</feature>
<protein>
    <recommendedName>
        <fullName evidence="4">Phosphopantothenoylcysteine decarboxylase subunit VHS3-like</fullName>
    </recommendedName>
</protein>
<reference evidence="2 3" key="1">
    <citation type="submission" date="2024-05" db="EMBL/GenBank/DDBJ databases">
        <title>The nuclear and mitochondrial genome assemblies of Tetragonisca angustula (Apidae: Meliponini), a tiny yet remarkable pollinator in the Neotropics.</title>
        <authorList>
            <person name="Ferrari R."/>
            <person name="Ricardo P.C."/>
            <person name="Dias F.C."/>
            <person name="Araujo N.S."/>
            <person name="Soares D.O."/>
            <person name="Zhou Q.-S."/>
            <person name="Zhu C.-D."/>
            <person name="Coutinho L."/>
            <person name="Airas M.C."/>
            <person name="Batista T.M."/>
        </authorList>
    </citation>
    <scope>NUCLEOTIDE SEQUENCE [LARGE SCALE GENOMIC DNA]</scope>
    <source>
        <strain evidence="2">ASF017062</strain>
        <tissue evidence="2">Abdomen</tissue>
    </source>
</reference>
<feature type="compositionally biased region" description="Basic and acidic residues" evidence="1">
    <location>
        <begin position="58"/>
        <end position="67"/>
    </location>
</feature>
<evidence type="ECO:0000313" key="3">
    <source>
        <dbReference type="Proteomes" id="UP001432146"/>
    </source>
</evidence>
<proteinExistence type="predicted"/>
<name>A0AAW0ZC07_9HYME</name>
<feature type="compositionally biased region" description="Acidic residues" evidence="1">
    <location>
        <begin position="102"/>
        <end position="124"/>
    </location>
</feature>
<feature type="compositionally biased region" description="Acidic residues" evidence="1">
    <location>
        <begin position="132"/>
        <end position="145"/>
    </location>
</feature>
<dbReference type="AlphaFoldDB" id="A0AAW0ZC07"/>
<evidence type="ECO:0008006" key="4">
    <source>
        <dbReference type="Google" id="ProtNLM"/>
    </source>
</evidence>
<gene>
    <name evidence="2" type="ORF">QLX08_010476</name>
</gene>
<dbReference type="EMBL" id="JAWNGG020000286">
    <property type="protein sequence ID" value="KAK9295112.1"/>
    <property type="molecule type" value="Genomic_DNA"/>
</dbReference>
<accession>A0AAW0ZC07</accession>
<keyword evidence="3" id="KW-1185">Reference proteome</keyword>
<comment type="caution">
    <text evidence="2">The sequence shown here is derived from an EMBL/GenBank/DDBJ whole genome shotgun (WGS) entry which is preliminary data.</text>
</comment>
<sequence length="151" mass="17267">MCVSLSRSHWYRSECLVTALPPLPSTEQRGESRRNPVDAGNIIGETTTTRITGAQVERTVKGKDRLRGAQRRKRKKGEENNDEDDDDDDDDDNNDNNNHDDDHDDDDDGDDDDDNDNDNDNDHDDYDKDENVDVDVDDEDNDDDEVSRRAK</sequence>